<comment type="caution">
    <text evidence="6">The sequence shown here is derived from an EMBL/GenBank/DDBJ whole genome shotgun (WGS) entry which is preliminary data.</text>
</comment>
<reference evidence="6 7" key="1">
    <citation type="submission" date="2014-08" db="EMBL/GenBank/DDBJ databases">
        <authorList>
            <person name="Hassan Y.I."/>
            <person name="Lepp D."/>
            <person name="Zhou T."/>
        </authorList>
    </citation>
    <scope>NUCLEOTIDE SEQUENCE [LARGE SCALE GENOMIC DNA]</scope>
    <source>
        <strain evidence="6 7">IFO13584</strain>
    </source>
</reference>
<dbReference type="AlphaFoldDB" id="A0A087M0V0"/>
<dbReference type="SUPFAM" id="SSF52540">
    <property type="entry name" value="P-loop containing nucleoside triphosphate hydrolases"/>
    <property type="match status" value="1"/>
</dbReference>
<dbReference type="EMBL" id="JQGC01000013">
    <property type="protein sequence ID" value="KFL30503.1"/>
    <property type="molecule type" value="Genomic_DNA"/>
</dbReference>
<dbReference type="InterPro" id="IPR003593">
    <property type="entry name" value="AAA+_ATPase"/>
</dbReference>
<dbReference type="OrthoDB" id="9797536at2"/>
<evidence type="ECO:0000256" key="2">
    <source>
        <dbReference type="ARBA" id="ARBA00022448"/>
    </source>
</evidence>
<keyword evidence="7" id="KW-1185">Reference proteome</keyword>
<evidence type="ECO:0000256" key="4">
    <source>
        <dbReference type="ARBA" id="ARBA00022840"/>
    </source>
</evidence>
<name>A0A087M0V0_9HYPH</name>
<evidence type="ECO:0000256" key="3">
    <source>
        <dbReference type="ARBA" id="ARBA00022741"/>
    </source>
</evidence>
<organism evidence="6 7">
    <name type="scientific">Devosia riboflavina</name>
    <dbReference type="NCBI Taxonomy" id="46914"/>
    <lineage>
        <taxon>Bacteria</taxon>
        <taxon>Pseudomonadati</taxon>
        <taxon>Pseudomonadota</taxon>
        <taxon>Alphaproteobacteria</taxon>
        <taxon>Hyphomicrobiales</taxon>
        <taxon>Devosiaceae</taxon>
        <taxon>Devosia</taxon>
    </lineage>
</organism>
<dbReference type="InterPro" id="IPR003439">
    <property type="entry name" value="ABC_transporter-like_ATP-bd"/>
</dbReference>
<protein>
    <recommendedName>
        <fullName evidence="5">ABC transporter domain-containing protein</fullName>
    </recommendedName>
</protein>
<dbReference type="GO" id="GO:0016887">
    <property type="term" value="F:ATP hydrolysis activity"/>
    <property type="evidence" value="ECO:0007669"/>
    <property type="project" value="InterPro"/>
</dbReference>
<accession>A0A087M0V0</accession>
<evidence type="ECO:0000256" key="1">
    <source>
        <dbReference type="ARBA" id="ARBA00005417"/>
    </source>
</evidence>
<dbReference type="GO" id="GO:0005524">
    <property type="term" value="F:ATP binding"/>
    <property type="evidence" value="ECO:0007669"/>
    <property type="project" value="UniProtKB-KW"/>
</dbReference>
<dbReference type="Gene3D" id="3.40.50.300">
    <property type="entry name" value="P-loop containing nucleotide triphosphate hydrolases"/>
    <property type="match status" value="1"/>
</dbReference>
<feature type="domain" description="ABC transporter" evidence="5">
    <location>
        <begin position="9"/>
        <end position="229"/>
    </location>
</feature>
<dbReference type="PROSITE" id="PS00211">
    <property type="entry name" value="ABC_TRANSPORTER_1"/>
    <property type="match status" value="1"/>
</dbReference>
<dbReference type="PANTHER" id="PTHR42788:SF19">
    <property type="entry name" value="ALIPHATIC SULFONATES IMPORT ATP-BINDING PROTEIN SSUB 2"/>
    <property type="match status" value="1"/>
</dbReference>
<keyword evidence="4" id="KW-0067">ATP-binding</keyword>
<dbReference type="InterPro" id="IPR017871">
    <property type="entry name" value="ABC_transporter-like_CS"/>
</dbReference>
<keyword evidence="3" id="KW-0547">Nucleotide-binding</keyword>
<dbReference type="Pfam" id="PF00005">
    <property type="entry name" value="ABC_tran"/>
    <property type="match status" value="1"/>
</dbReference>
<dbReference type="InterPro" id="IPR050166">
    <property type="entry name" value="ABC_transporter_ATP-bind"/>
</dbReference>
<evidence type="ECO:0000313" key="7">
    <source>
        <dbReference type="Proteomes" id="UP000028981"/>
    </source>
</evidence>
<evidence type="ECO:0000259" key="5">
    <source>
        <dbReference type="PROSITE" id="PS50893"/>
    </source>
</evidence>
<sequence length="238" mass="25134">MATGPGLKISIDEKRYPGSAAPTFSGFKAEIAPGSVTAILGPSGIGKSTLLRIIAGIDRDYSGHVTIDGQPAAEAAPPGFVFQDPRLLPWLTTLDNIRTAGTGVSTEQAMVALGKTGLSGQASLYPHQLSGGMQRRAALARALTLNAGLLLLDEPFVSLDRTLVEEMYDLIASVAASSGPTMILVTHIVEDAARLADRVLVLSGTPTQIAANLAFPQPRNQRDRDTLDTYRRLIEDAT</sequence>
<dbReference type="PANTHER" id="PTHR42788">
    <property type="entry name" value="TAURINE IMPORT ATP-BINDING PROTEIN-RELATED"/>
    <property type="match status" value="1"/>
</dbReference>
<proteinExistence type="inferred from homology"/>
<dbReference type="SMART" id="SM00382">
    <property type="entry name" value="AAA"/>
    <property type="match status" value="1"/>
</dbReference>
<keyword evidence="2" id="KW-0813">Transport</keyword>
<dbReference type="STRING" id="46914.JP75_15090"/>
<dbReference type="PROSITE" id="PS50893">
    <property type="entry name" value="ABC_TRANSPORTER_2"/>
    <property type="match status" value="1"/>
</dbReference>
<dbReference type="RefSeq" id="WP_035084201.1">
    <property type="nucleotide sequence ID" value="NZ_JQGC01000013.1"/>
</dbReference>
<dbReference type="InterPro" id="IPR027417">
    <property type="entry name" value="P-loop_NTPase"/>
</dbReference>
<gene>
    <name evidence="6" type="ORF">JP75_15090</name>
</gene>
<dbReference type="Proteomes" id="UP000028981">
    <property type="component" value="Unassembled WGS sequence"/>
</dbReference>
<evidence type="ECO:0000313" key="6">
    <source>
        <dbReference type="EMBL" id="KFL30503.1"/>
    </source>
</evidence>
<comment type="similarity">
    <text evidence="1">Belongs to the ABC transporter superfamily.</text>
</comment>